<dbReference type="GO" id="GO:0005739">
    <property type="term" value="C:mitochondrion"/>
    <property type="evidence" value="ECO:0007669"/>
    <property type="project" value="TreeGrafter"/>
</dbReference>
<comment type="caution">
    <text evidence="1">The sequence shown here is derived from an EMBL/GenBank/DDBJ whole genome shotgun (WGS) entry which is preliminary data.</text>
</comment>
<evidence type="ECO:0000313" key="2">
    <source>
        <dbReference type="Proteomes" id="UP000559027"/>
    </source>
</evidence>
<organism evidence="1 2">
    <name type="scientific">Leucocoprinus leucothites</name>
    <dbReference type="NCBI Taxonomy" id="201217"/>
    <lineage>
        <taxon>Eukaryota</taxon>
        <taxon>Fungi</taxon>
        <taxon>Dikarya</taxon>
        <taxon>Basidiomycota</taxon>
        <taxon>Agaricomycotina</taxon>
        <taxon>Agaricomycetes</taxon>
        <taxon>Agaricomycetidae</taxon>
        <taxon>Agaricales</taxon>
        <taxon>Agaricineae</taxon>
        <taxon>Agaricaceae</taxon>
        <taxon>Leucocoprinus</taxon>
    </lineage>
</organism>
<dbReference type="EMBL" id="JAACJO010000012">
    <property type="protein sequence ID" value="KAF5351899.1"/>
    <property type="molecule type" value="Genomic_DNA"/>
</dbReference>
<proteinExistence type="predicted"/>
<dbReference type="InterPro" id="IPR023214">
    <property type="entry name" value="HAD_sf"/>
</dbReference>
<dbReference type="AlphaFoldDB" id="A0A8H5FWV3"/>
<dbReference type="Gene3D" id="3.40.50.1000">
    <property type="entry name" value="HAD superfamily/HAD-like"/>
    <property type="match status" value="2"/>
</dbReference>
<dbReference type="InterPro" id="IPR006357">
    <property type="entry name" value="HAD-SF_hydro_IIA"/>
</dbReference>
<dbReference type="Pfam" id="PF13344">
    <property type="entry name" value="Hydrolase_6"/>
    <property type="match status" value="1"/>
</dbReference>
<dbReference type="InterPro" id="IPR036412">
    <property type="entry name" value="HAD-like_sf"/>
</dbReference>
<dbReference type="Proteomes" id="UP000559027">
    <property type="component" value="Unassembled WGS sequence"/>
</dbReference>
<dbReference type="Pfam" id="PF13242">
    <property type="entry name" value="Hydrolase_like"/>
    <property type="match status" value="1"/>
</dbReference>
<name>A0A8H5FWV3_9AGAR</name>
<sequence>MMMQDGKCCSTLQLPTMLTHTLSALLRRNFSLSCQKCGAIHSTRFFSSSNPVAPPPLAFCFDIDGVLIRGPNALPAAKRALSILEGDNPFGWCVQFSSGIHLGLTNGGGVSEQIRCQKLTKQLGFSIDNDQYIQAHTILKTLAHKYDKEPVLILGGRLDTLRKVAQDYGFHQAHTTLDVLASNPSVWPFHSLTELEKETAKTLDLGRTRFAAAFVFHDPRDWALDCQILCDIIQSGGVVGGPHIDPMKNPDPVELVFCNPDLLWKSDFPRPRLGQGGFKAAFQGVYQALTGTQYPHIQFGKPTRETYKFAEEVLVDRLGGLYGAYGLPRPNVYMIGDNPESDIAGANGAGWHSVLVRTGVYEPELGEPSHLPTHEAADVEIAVRWAISRELEQAAVSG</sequence>
<evidence type="ECO:0000313" key="1">
    <source>
        <dbReference type="EMBL" id="KAF5351899.1"/>
    </source>
</evidence>
<dbReference type="NCBIfam" id="TIGR01460">
    <property type="entry name" value="HAD-SF-IIA"/>
    <property type="match status" value="1"/>
</dbReference>
<dbReference type="NCBIfam" id="TIGR01456">
    <property type="entry name" value="CECR5"/>
    <property type="match status" value="1"/>
</dbReference>
<dbReference type="PANTHER" id="PTHR14269">
    <property type="entry name" value="CDP-DIACYLGLYCEROL--GLYCEROL-3-PHOSPHATE 3-PHOSPHATIDYLTRANSFERASE-RELATED"/>
    <property type="match status" value="1"/>
</dbReference>
<dbReference type="GO" id="GO:0046474">
    <property type="term" value="P:glycerophospholipid biosynthetic process"/>
    <property type="evidence" value="ECO:0007669"/>
    <property type="project" value="TreeGrafter"/>
</dbReference>
<gene>
    <name evidence="1" type="ORF">D9756_007478</name>
</gene>
<dbReference type="PANTHER" id="PTHR14269:SF4">
    <property type="entry name" value="CAT EYE SYNDROME CRITICAL REGION PROTEIN 5"/>
    <property type="match status" value="1"/>
</dbReference>
<reference evidence="1 2" key="1">
    <citation type="journal article" date="2020" name="ISME J.">
        <title>Uncovering the hidden diversity of litter-decomposition mechanisms in mushroom-forming fungi.</title>
        <authorList>
            <person name="Floudas D."/>
            <person name="Bentzer J."/>
            <person name="Ahren D."/>
            <person name="Johansson T."/>
            <person name="Persson P."/>
            <person name="Tunlid A."/>
        </authorList>
    </citation>
    <scope>NUCLEOTIDE SEQUENCE [LARGE SCALE GENOMIC DNA]</scope>
    <source>
        <strain evidence="1 2">CBS 146.42</strain>
    </source>
</reference>
<dbReference type="OrthoDB" id="10251048at2759"/>
<protein>
    <submittedName>
        <fullName evidence="1">Uncharacterized protein</fullName>
    </submittedName>
</protein>
<accession>A0A8H5FWV3</accession>
<dbReference type="SUPFAM" id="SSF56784">
    <property type="entry name" value="HAD-like"/>
    <property type="match status" value="1"/>
</dbReference>
<dbReference type="InterPro" id="IPR050324">
    <property type="entry name" value="CDP-alcohol_PTase-I"/>
</dbReference>
<dbReference type="InterPro" id="IPR006353">
    <property type="entry name" value="HAD-SF_hydro_IIA_CECR5"/>
</dbReference>
<keyword evidence="2" id="KW-1185">Reference proteome</keyword>